<dbReference type="PROSITE" id="PS51192">
    <property type="entry name" value="HELICASE_ATP_BIND_1"/>
    <property type="match status" value="1"/>
</dbReference>
<dbReference type="InterPro" id="IPR014001">
    <property type="entry name" value="Helicase_ATP-bd"/>
</dbReference>
<gene>
    <name evidence="7" type="ORF">TBRA_LOCUS3774</name>
</gene>
<dbReference type="PROSITE" id="PS00028">
    <property type="entry name" value="ZINC_FINGER_C2H2_1"/>
    <property type="match status" value="1"/>
</dbReference>
<dbReference type="Proteomes" id="UP000479190">
    <property type="component" value="Unassembled WGS sequence"/>
</dbReference>
<dbReference type="SMART" id="SM00355">
    <property type="entry name" value="ZnF_C2H2"/>
    <property type="match status" value="2"/>
</dbReference>
<dbReference type="GO" id="GO:0017038">
    <property type="term" value="P:protein import"/>
    <property type="evidence" value="ECO:0007669"/>
    <property type="project" value="InterPro"/>
</dbReference>
<dbReference type="SUPFAM" id="SSF52540">
    <property type="entry name" value="P-loop containing nucleoside triphosphate hydrolases"/>
    <property type="match status" value="2"/>
</dbReference>
<evidence type="ECO:0008006" key="9">
    <source>
        <dbReference type="Google" id="ProtNLM"/>
    </source>
</evidence>
<dbReference type="SMART" id="SM00957">
    <property type="entry name" value="SecA_DEAD"/>
    <property type="match status" value="1"/>
</dbReference>
<dbReference type="PANTHER" id="PTHR30612:SF0">
    <property type="entry name" value="CHLOROPLAST PROTEIN-TRANSPORTING ATPASE"/>
    <property type="match status" value="1"/>
</dbReference>
<keyword evidence="2" id="KW-0811">Translocation</keyword>
<dbReference type="Gene3D" id="3.30.160.60">
    <property type="entry name" value="Classic Zinc Finger"/>
    <property type="match status" value="1"/>
</dbReference>
<dbReference type="InterPro" id="IPR011115">
    <property type="entry name" value="SecA_DEAD"/>
</dbReference>
<dbReference type="Gene3D" id="3.90.1440.10">
    <property type="entry name" value="SecA, preprotein cross-linking domain"/>
    <property type="match status" value="1"/>
</dbReference>
<keyword evidence="3" id="KW-0863">Zinc-finger</keyword>
<keyword evidence="3" id="KW-0479">Metal-binding</keyword>
<evidence type="ECO:0000313" key="7">
    <source>
        <dbReference type="EMBL" id="CAB0031812.1"/>
    </source>
</evidence>
<dbReference type="OrthoDB" id="7663308at2759"/>
<dbReference type="GO" id="GO:0006605">
    <property type="term" value="P:protein targeting"/>
    <property type="evidence" value="ECO:0007669"/>
    <property type="project" value="InterPro"/>
</dbReference>
<evidence type="ECO:0000256" key="1">
    <source>
        <dbReference type="ARBA" id="ARBA00022927"/>
    </source>
</evidence>
<dbReference type="InterPro" id="IPR013087">
    <property type="entry name" value="Znf_C2H2_type"/>
</dbReference>
<dbReference type="InterPro" id="IPR000185">
    <property type="entry name" value="SecA"/>
</dbReference>
<dbReference type="Gene3D" id="3.40.50.300">
    <property type="entry name" value="P-loop containing nucleotide triphosphate hydrolases"/>
    <property type="match status" value="2"/>
</dbReference>
<protein>
    <recommendedName>
        <fullName evidence="9">Protein translocase subunit SecA</fullName>
    </recommendedName>
</protein>
<evidence type="ECO:0000313" key="8">
    <source>
        <dbReference type="Proteomes" id="UP000479190"/>
    </source>
</evidence>
<reference evidence="7 8" key="1">
    <citation type="submission" date="2020-02" db="EMBL/GenBank/DDBJ databases">
        <authorList>
            <person name="Ferguson B K."/>
        </authorList>
    </citation>
    <scope>NUCLEOTIDE SEQUENCE [LARGE SCALE GENOMIC DNA]</scope>
</reference>
<keyword evidence="1" id="KW-0653">Protein transport</keyword>
<dbReference type="PROSITE" id="PS50157">
    <property type="entry name" value="ZINC_FINGER_C2H2_2"/>
    <property type="match status" value="2"/>
</dbReference>
<evidence type="ECO:0000256" key="2">
    <source>
        <dbReference type="ARBA" id="ARBA00023010"/>
    </source>
</evidence>
<accession>A0A6H5I5X8</accession>
<feature type="domain" description="Helicase ATP-binding" evidence="5">
    <location>
        <begin position="605"/>
        <end position="763"/>
    </location>
</feature>
<dbReference type="GO" id="GO:0008270">
    <property type="term" value="F:zinc ion binding"/>
    <property type="evidence" value="ECO:0007669"/>
    <property type="project" value="UniProtKB-KW"/>
</dbReference>
<feature type="domain" description="C2H2-type" evidence="4">
    <location>
        <begin position="57"/>
        <end position="85"/>
    </location>
</feature>
<dbReference type="InterPro" id="IPR036670">
    <property type="entry name" value="SecA_X-link_sf"/>
</dbReference>
<proteinExistence type="predicted"/>
<sequence length="1829" mass="208931">MRQVRKKFGQKMQLLRHQKTVHEGRKDYLCDKCKKKFGYKSDLLKHQRIIHEGRKDFTCDKCESKFGHRSNLIVPHRTVHEVKKRKMGEELGERITTETLRKIASNEEYAENEMLCVAEYLIDLYEYDAEAHFGLVVSDEPAQCAELDKLKELDVRKEPFFLIYSKAARHWVCLAVTYLHNSVVVLYKDSLGVQIPHTLRDAIGNCLHSETVRFESHRGTEQNDENSSGPICLRNLQVLMKGLKSDTIKVPLVEKFQKVRFCTQYGVQNVKREFRLWLQKYLLTGLEALCTELCSDPDYSSFRDEVSLFLDDCCRLLRETYLLSSTYTVLLKSEAKEKQQDPRHETDYKTMKAMKDARSAFYRNQEVSRSIKSDENDFVDIDDGHRVYNLDIQERYPEQMQKFTKIFAVLAQAEMNEELERVLQKVSQMLQLDYPKIRVYFDKAKPTVRRPELMAAARNSDYNTPPPSAAAQIEKAAAALKLKSKHIRDAQKADAADKKIKSWDQLVSELVLDVQHDDLTSKEDVDRQIREIRESYAKIMKHYAAWKDKGVGEIMAWANERRAEEKPFEVEAIEEAVAILDRANEIATGGQRLRATQILSVLVFVRSTESYHGKLCQIESGEGKTVIVSLLAVMMLLQGEKTVDVITSNAVLAQEGVDSRKLFYAIFNASVATNAPDKSYAQGPRKCYLADVVYGSISDFQFDYLRDTAEGLGTLSGRQFGRVILDEVDNMLVDNGRHIAKISSPFAGMENLKYIYLRIWNELLSAESELIDDFQEKIDGFAGLKNVKQMAVDEFVKIFDASMIGRLEERIKANLKDLDYKFVPTHCLRYAKSMIPKWIGNAIRARYFIRENEQYSLKEANGELAIIPVDYSNTGVTLKNTVWSYGLHQFIQIKHNLRITPESLTSSCVSNYAYIGKYGNRIFGLTGTLGSKAEQDLLSSIYNVDYARVPTYKTKLFEEYKGVVVPDDEWSFEIALMAAGMIKYSGRAVLIICKTIADLMLLEEHFAAFKDLMSSDCPMRLKKFQDEECVDVTRDTVLPGDVIVATNIAGRGADFKTSKELEARGGLHVYVGFCPDNERVREQAFFRTSRQGNQGSAQLVVRESEIKKLNLDTSDCPEVDFDEVKRRIDIIERERLSDIKLTKVDVLRYEDALFTLFSDLCQELKNNNVITWGHSYLMKDLKELWAFWLEDQNFEGKKYSMKEASYIFYSFKNHERTRRIISGTVTQNPYYGILQADFFMKNDEVDKAKAALINAICLSKNANVMYPAFLMLFDSTLEEKGRLMPRFREFLAKVFACGNSTANDKYAIYAAEILEYLTISHAGLSEEIDHIEQRIFDDEHNYSFKRILIKPAKGKENVLVKQFAAKLTCLKIYRSNVELLLEAFEGSDTNNLAVSKRIGDYLKHFKPDTKEEKQTKDLMIEPELSELGSKGLKTIYGLKKLGLIPEAAAEKSRSQLMAALALIARATAFPPLSFAVANVTSVMIAEAVASIVLALFKENNSIDDMVHKSEYLQGKSLNYVVSLMTSGDLNHDVCVKIFLRMVRSYRESYYILEHSNDSNMKLIKNVNSTEISRKAKSLDEYGEYGTANWTRRVKVPEALVAHFFESDIVNTGIAQLVEFVVEKESSSSCNGNGTVDNVDAKHEKIDKTPTFYYPPKEWQGVTKIESFIARAAPKKFGGSFEEVSKQFSQGSSYFVTVTFPSEDLLKDTEYSSIGPTKLPAIAMLERDYRSLVKLRSIDETTKQAYSNRQTEQLRKKEFWAALRNEIAEILAISKFFEQNGREHANYSLALVQMLQYCKSADSGAPIGKLITSEQCNVLVKQFRLKHEIT</sequence>
<dbReference type="PRINTS" id="PR00906">
    <property type="entry name" value="SECA"/>
</dbReference>
<dbReference type="SUPFAM" id="SSF57667">
    <property type="entry name" value="beta-beta-alpha zinc fingers"/>
    <property type="match status" value="1"/>
</dbReference>
<evidence type="ECO:0000259" key="5">
    <source>
        <dbReference type="PROSITE" id="PS51192"/>
    </source>
</evidence>
<dbReference type="InterPro" id="IPR027417">
    <property type="entry name" value="P-loop_NTPase"/>
</dbReference>
<evidence type="ECO:0000259" key="4">
    <source>
        <dbReference type="PROSITE" id="PS50157"/>
    </source>
</evidence>
<dbReference type="Pfam" id="PF07517">
    <property type="entry name" value="SecA_DEAD"/>
    <property type="match status" value="1"/>
</dbReference>
<dbReference type="PANTHER" id="PTHR30612">
    <property type="entry name" value="SECA INNER MEMBRANE COMPONENT OF SEC PROTEIN SECRETION SYSTEM"/>
    <property type="match status" value="1"/>
</dbReference>
<feature type="domain" description="SecA family profile" evidence="6">
    <location>
        <begin position="511"/>
        <end position="1140"/>
    </location>
</feature>
<evidence type="ECO:0000259" key="6">
    <source>
        <dbReference type="PROSITE" id="PS51196"/>
    </source>
</evidence>
<evidence type="ECO:0000256" key="3">
    <source>
        <dbReference type="PROSITE-ProRule" id="PRU00042"/>
    </source>
</evidence>
<keyword evidence="8" id="KW-1185">Reference proteome</keyword>
<keyword evidence="1" id="KW-0813">Transport</keyword>
<feature type="domain" description="C2H2-type" evidence="4">
    <location>
        <begin position="28"/>
        <end position="56"/>
    </location>
</feature>
<dbReference type="EMBL" id="CADCXV010000656">
    <property type="protein sequence ID" value="CAB0031812.1"/>
    <property type="molecule type" value="Genomic_DNA"/>
</dbReference>
<organism evidence="7 8">
    <name type="scientific">Trichogramma brassicae</name>
    <dbReference type="NCBI Taxonomy" id="86971"/>
    <lineage>
        <taxon>Eukaryota</taxon>
        <taxon>Metazoa</taxon>
        <taxon>Ecdysozoa</taxon>
        <taxon>Arthropoda</taxon>
        <taxon>Hexapoda</taxon>
        <taxon>Insecta</taxon>
        <taxon>Pterygota</taxon>
        <taxon>Neoptera</taxon>
        <taxon>Endopterygota</taxon>
        <taxon>Hymenoptera</taxon>
        <taxon>Apocrita</taxon>
        <taxon>Proctotrupomorpha</taxon>
        <taxon>Chalcidoidea</taxon>
        <taxon>Trichogrammatidae</taxon>
        <taxon>Trichogramma</taxon>
    </lineage>
</organism>
<dbReference type="InterPro" id="IPR014018">
    <property type="entry name" value="SecA_motor_DEAD"/>
</dbReference>
<dbReference type="InterPro" id="IPR036236">
    <property type="entry name" value="Znf_C2H2_sf"/>
</dbReference>
<name>A0A6H5I5X8_9HYME</name>
<keyword evidence="3" id="KW-0862">Zinc</keyword>
<dbReference type="GO" id="GO:0006886">
    <property type="term" value="P:intracellular protein transport"/>
    <property type="evidence" value="ECO:0007669"/>
    <property type="project" value="InterPro"/>
</dbReference>
<dbReference type="SUPFAM" id="SSF81767">
    <property type="entry name" value="Pre-protein crosslinking domain of SecA"/>
    <property type="match status" value="1"/>
</dbReference>
<dbReference type="PROSITE" id="PS51196">
    <property type="entry name" value="SECA_MOTOR_DEAD"/>
    <property type="match status" value="1"/>
</dbReference>
<dbReference type="GO" id="GO:0005524">
    <property type="term" value="F:ATP binding"/>
    <property type="evidence" value="ECO:0007669"/>
    <property type="project" value="InterPro"/>
</dbReference>
<dbReference type="GO" id="GO:0016020">
    <property type="term" value="C:membrane"/>
    <property type="evidence" value="ECO:0007669"/>
    <property type="project" value="InterPro"/>
</dbReference>